<accession>A0AAC9RPN3</accession>
<evidence type="ECO:0000313" key="5">
    <source>
        <dbReference type="Proteomes" id="UP000192478"/>
    </source>
</evidence>
<organism evidence="3 5">
    <name type="scientific">Clostridium formicaceticum</name>
    <dbReference type="NCBI Taxonomy" id="1497"/>
    <lineage>
        <taxon>Bacteria</taxon>
        <taxon>Bacillati</taxon>
        <taxon>Bacillota</taxon>
        <taxon>Clostridia</taxon>
        <taxon>Eubacteriales</taxon>
        <taxon>Clostridiaceae</taxon>
        <taxon>Clostridium</taxon>
    </lineage>
</organism>
<proteinExistence type="predicted"/>
<dbReference type="Pfam" id="PF07866">
    <property type="entry name" value="DUF1653"/>
    <property type="match status" value="1"/>
</dbReference>
<dbReference type="EMBL" id="CP020559">
    <property type="protein sequence ID" value="ARE88025.1"/>
    <property type="molecule type" value="Genomic_DNA"/>
</dbReference>
<sequence length="76" mass="8889">MCQIGKKYRHFKGKEYLVLHIAKHSETMEELVVYQALYGEGGIWVRPLAMFLEEVEVDGKLVNRFQECNETALEEL</sequence>
<protein>
    <recommendedName>
        <fullName evidence="1">DUF1653 domain-containing protein</fullName>
    </recommendedName>
</protein>
<dbReference type="Proteomes" id="UP000192478">
    <property type="component" value="Chromosome"/>
</dbReference>
<reference evidence="3 5" key="2">
    <citation type="submission" date="2017-03" db="EMBL/GenBank/DDBJ databases">
        <title>Complete sequence of Clostridium formicaceticum DSM 92.</title>
        <authorList>
            <person name="Poehlein A."/>
            <person name="Karl M."/>
            <person name="Bengelsdorf F.R."/>
            <person name="Duerre P."/>
            <person name="Daniel R."/>
        </authorList>
    </citation>
    <scope>NUCLEOTIDE SEQUENCE [LARGE SCALE GENOMIC DNA]</scope>
    <source>
        <strain evidence="3 5">DSM 92</strain>
    </source>
</reference>
<feature type="domain" description="DUF1653" evidence="1">
    <location>
        <begin position="7"/>
        <end position="66"/>
    </location>
</feature>
<dbReference type="EMBL" id="CP017603">
    <property type="protein sequence ID" value="AOY77463.1"/>
    <property type="molecule type" value="Genomic_DNA"/>
</dbReference>
<reference evidence="2 4" key="1">
    <citation type="submission" date="2016-10" db="EMBL/GenBank/DDBJ databases">
        <title>Complete Genome Sequence of Acetogen Clostridium formicoaceticum ATCC 27076.</title>
        <authorList>
            <person name="Bao T."/>
            <person name="Cheng C."/>
            <person name="Zhao J."/>
            <person name="Yang S.-T."/>
            <person name="Wang J."/>
            <person name="Wang M."/>
        </authorList>
    </citation>
    <scope>NUCLEOTIDE SEQUENCE [LARGE SCALE GENOMIC DNA]</scope>
    <source>
        <strain evidence="2 4">ATCC 27076</strain>
    </source>
</reference>
<evidence type="ECO:0000313" key="2">
    <source>
        <dbReference type="EMBL" id="AOY77463.1"/>
    </source>
</evidence>
<dbReference type="KEGG" id="cfm:BJL90_17345"/>
<dbReference type="Proteomes" id="UP000177894">
    <property type="component" value="Chromosome"/>
</dbReference>
<evidence type="ECO:0000259" key="1">
    <source>
        <dbReference type="Pfam" id="PF07866"/>
    </source>
</evidence>
<gene>
    <name evidence="2" type="ORF">BJL90_17345</name>
    <name evidence="3" type="ORF">CLFO_24260</name>
</gene>
<dbReference type="Gene3D" id="2.30.30.320">
    <property type="entry name" value="DUF1653-like domain"/>
    <property type="match status" value="1"/>
</dbReference>
<dbReference type="InterPro" id="IPR037135">
    <property type="entry name" value="DUF1653-like_dom_sf"/>
</dbReference>
<name>A0AAC9RPN3_9CLOT</name>
<dbReference type="AlphaFoldDB" id="A0AAC9RPN3"/>
<dbReference type="InterPro" id="IPR023387">
    <property type="entry name" value="DUF1653-like_dom"/>
</dbReference>
<dbReference type="RefSeq" id="WP_070970986.1">
    <property type="nucleotide sequence ID" value="NZ_CP017603.1"/>
</dbReference>
<evidence type="ECO:0000313" key="3">
    <source>
        <dbReference type="EMBL" id="ARE88025.1"/>
    </source>
</evidence>
<evidence type="ECO:0000313" key="4">
    <source>
        <dbReference type="Proteomes" id="UP000177894"/>
    </source>
</evidence>
<keyword evidence="4" id="KW-1185">Reference proteome</keyword>